<name>A0A395MGX5_9HYPO</name>
<accession>A0A395MGX5</accession>
<evidence type="ECO:0000313" key="2">
    <source>
        <dbReference type="EMBL" id="RFN47157.1"/>
    </source>
</evidence>
<dbReference type="EMBL" id="PXXK01000270">
    <property type="protein sequence ID" value="RFN47157.1"/>
    <property type="molecule type" value="Genomic_DNA"/>
</dbReference>
<feature type="region of interest" description="Disordered" evidence="1">
    <location>
        <begin position="29"/>
        <end position="83"/>
    </location>
</feature>
<proteinExistence type="predicted"/>
<dbReference type="AlphaFoldDB" id="A0A395MGX5"/>
<dbReference type="Proteomes" id="UP000265631">
    <property type="component" value="Unassembled WGS sequence"/>
</dbReference>
<feature type="compositionally biased region" description="Polar residues" evidence="1">
    <location>
        <begin position="64"/>
        <end position="83"/>
    </location>
</feature>
<feature type="region of interest" description="Disordered" evidence="1">
    <location>
        <begin position="252"/>
        <end position="370"/>
    </location>
</feature>
<feature type="compositionally biased region" description="Basic and acidic residues" evidence="1">
    <location>
        <begin position="349"/>
        <end position="368"/>
    </location>
</feature>
<sequence>MTNLSLLASACACAYPGTETGRCQKARLGAPGFNRRNFPKLNHEQESLPSRSPSTAAAMLASPRTPSYNPESPESQDNSATKRYSSMENRLPIHGEFRSSDLYIATVLRGDTGSPAQPGRDSYTSQSTGLQQMRPRINWVLRVLGFRTIYRHGCGDLSEFLIEWTDSSPPQRPWDTETAWVEQNLIERIAPREVDEFLSETRLEYHRGLYGEMFTVRSYLAMEPRINFREVPWNAGSAIDPPNREESISPKTFPTSQFLLPPTSACTAGRALDPSNRDGGISPRSLPTSQLPLPHTSAWNAGRTIDPLNRDNDFSPRSVPISQLPLPPCAPLEKPFQSPIRPQTSNLPRKKDPLRAEDKPILDDRGKPWDALNPENPIIGDMDSFHSWGSSNVRRIVDQNVRQSPSGPTQSFPLQPTSGYQYDFNSSPSGYENFVPNPALPPSQVYAGAGYLPRFQSVDLAPQFNYPTPSPSLNAPNVGYNTLAFPSWHYPVEWNEGPLPVDTSGLRPPLPEERPLPVDTSGLRPLLPKEQKRPYKEFKD</sequence>
<reference evidence="2 3" key="1">
    <citation type="journal article" date="2018" name="PLoS Pathog.">
        <title>Evolution of structural diversity of trichothecenes, a family of toxins produced by plant pathogenic and entomopathogenic fungi.</title>
        <authorList>
            <person name="Proctor R.H."/>
            <person name="McCormick S.P."/>
            <person name="Kim H.S."/>
            <person name="Cardoza R.E."/>
            <person name="Stanley A.M."/>
            <person name="Lindo L."/>
            <person name="Kelly A."/>
            <person name="Brown D.W."/>
            <person name="Lee T."/>
            <person name="Vaughan M.M."/>
            <person name="Alexander N.J."/>
            <person name="Busman M."/>
            <person name="Gutierrez S."/>
        </authorList>
    </citation>
    <scope>NUCLEOTIDE SEQUENCE [LARGE SCALE GENOMIC DNA]</scope>
    <source>
        <strain evidence="2 3">NRRL 13405</strain>
    </source>
</reference>
<feature type="compositionally biased region" description="Basic and acidic residues" evidence="1">
    <location>
        <begin position="527"/>
        <end position="540"/>
    </location>
</feature>
<comment type="caution">
    <text evidence="2">The sequence shown here is derived from an EMBL/GenBank/DDBJ whole genome shotgun (WGS) entry which is preliminary data.</text>
</comment>
<protein>
    <submittedName>
        <fullName evidence="2">Uncharacterized protein</fullName>
    </submittedName>
</protein>
<feature type="region of interest" description="Disordered" evidence="1">
    <location>
        <begin position="501"/>
        <end position="540"/>
    </location>
</feature>
<gene>
    <name evidence="2" type="ORF">FIE12Z_8613</name>
</gene>
<evidence type="ECO:0000256" key="1">
    <source>
        <dbReference type="SAM" id="MobiDB-lite"/>
    </source>
</evidence>
<feature type="region of interest" description="Disordered" evidence="1">
    <location>
        <begin position="109"/>
        <end position="129"/>
    </location>
</feature>
<evidence type="ECO:0000313" key="3">
    <source>
        <dbReference type="Proteomes" id="UP000265631"/>
    </source>
</evidence>
<keyword evidence="3" id="KW-1185">Reference proteome</keyword>
<organism evidence="2 3">
    <name type="scientific">Fusarium flagelliforme</name>
    <dbReference type="NCBI Taxonomy" id="2675880"/>
    <lineage>
        <taxon>Eukaryota</taxon>
        <taxon>Fungi</taxon>
        <taxon>Dikarya</taxon>
        <taxon>Ascomycota</taxon>
        <taxon>Pezizomycotina</taxon>
        <taxon>Sordariomycetes</taxon>
        <taxon>Hypocreomycetidae</taxon>
        <taxon>Hypocreales</taxon>
        <taxon>Nectriaceae</taxon>
        <taxon>Fusarium</taxon>
        <taxon>Fusarium incarnatum-equiseti species complex</taxon>
    </lineage>
</organism>